<feature type="region of interest" description="Disordered" evidence="1">
    <location>
        <begin position="1"/>
        <end position="34"/>
    </location>
</feature>
<sequence length="249" mass="25784">MPRSETSHGRGDDTERPATGGAPGGAGGGGGLELEVIPSMWPEAAAGAARRRLTLAVIAAASIITALLWWLLTPSGQTARGAIPPSPAPPTPTVSTAEAAAPSSEAAVPTADTPVPTVQPATGNAADVAAGFAADYANTDGGKDAWFARISRWTSPQLTDSYRLTDPHRLPDNIFQRLSPPLNNDSGTVIYNAFYDTITLEVRVAFRDDRWQVVAALDATPQRDSSPPSSTPALTTPTLPDNLAPVPGT</sequence>
<protein>
    <submittedName>
        <fullName evidence="3">Uncharacterized protein</fullName>
    </submittedName>
</protein>
<accession>A0AAJ1W6Z6</accession>
<dbReference type="RefSeq" id="WP_306256097.1">
    <property type="nucleotide sequence ID" value="NZ_JAUFSA010000007.1"/>
</dbReference>
<evidence type="ECO:0000313" key="4">
    <source>
        <dbReference type="Proteomes" id="UP001229081"/>
    </source>
</evidence>
<feature type="transmembrane region" description="Helical" evidence="2">
    <location>
        <begin position="53"/>
        <end position="72"/>
    </location>
</feature>
<dbReference type="Proteomes" id="UP001229081">
    <property type="component" value="Unassembled WGS sequence"/>
</dbReference>
<evidence type="ECO:0000256" key="2">
    <source>
        <dbReference type="SAM" id="Phobius"/>
    </source>
</evidence>
<gene>
    <name evidence="3" type="ORF">QXL92_33620</name>
</gene>
<name>A0AAJ1W6Z6_9MYCO</name>
<feature type="region of interest" description="Disordered" evidence="1">
    <location>
        <begin position="79"/>
        <end position="114"/>
    </location>
</feature>
<feature type="compositionally biased region" description="Gly residues" evidence="1">
    <location>
        <begin position="21"/>
        <end position="32"/>
    </location>
</feature>
<evidence type="ECO:0000256" key="1">
    <source>
        <dbReference type="SAM" id="MobiDB-lite"/>
    </source>
</evidence>
<feature type="compositionally biased region" description="Basic and acidic residues" evidence="1">
    <location>
        <begin position="1"/>
        <end position="16"/>
    </location>
</feature>
<keyword evidence="2" id="KW-0472">Membrane</keyword>
<proteinExistence type="predicted"/>
<evidence type="ECO:0000313" key="3">
    <source>
        <dbReference type="EMBL" id="MDP7739668.1"/>
    </source>
</evidence>
<feature type="compositionally biased region" description="Low complexity" evidence="1">
    <location>
        <begin position="225"/>
        <end position="240"/>
    </location>
</feature>
<comment type="caution">
    <text evidence="3">The sequence shown here is derived from an EMBL/GenBank/DDBJ whole genome shotgun (WGS) entry which is preliminary data.</text>
</comment>
<reference evidence="3" key="1">
    <citation type="submission" date="2023-06" db="EMBL/GenBank/DDBJ databases">
        <title>Identification of two novel mycobacterium reveal diversities and complexities of Mycobacterium gordonae clade.</title>
        <authorList>
            <person name="Matsumoto Y."/>
            <person name="Nakamura S."/>
            <person name="Motooka D."/>
            <person name="Fukushima K."/>
        </authorList>
    </citation>
    <scope>NUCLEOTIDE SEQUENCE</scope>
    <source>
        <strain evidence="3">TY812</strain>
    </source>
</reference>
<keyword evidence="2" id="KW-0812">Transmembrane</keyword>
<organism evidence="3 4">
    <name type="scientific">Mycobacterium paragordonae</name>
    <dbReference type="NCBI Taxonomy" id="1389713"/>
    <lineage>
        <taxon>Bacteria</taxon>
        <taxon>Bacillati</taxon>
        <taxon>Actinomycetota</taxon>
        <taxon>Actinomycetes</taxon>
        <taxon>Mycobacteriales</taxon>
        <taxon>Mycobacteriaceae</taxon>
        <taxon>Mycobacterium</taxon>
    </lineage>
</organism>
<feature type="compositionally biased region" description="Low complexity" evidence="1">
    <location>
        <begin position="93"/>
        <end position="111"/>
    </location>
</feature>
<dbReference type="EMBL" id="JAUFSA010000007">
    <property type="protein sequence ID" value="MDP7739668.1"/>
    <property type="molecule type" value="Genomic_DNA"/>
</dbReference>
<dbReference type="AlphaFoldDB" id="A0AAJ1W6Z6"/>
<keyword evidence="2" id="KW-1133">Transmembrane helix</keyword>
<feature type="region of interest" description="Disordered" evidence="1">
    <location>
        <begin position="218"/>
        <end position="249"/>
    </location>
</feature>